<dbReference type="AlphaFoldDB" id="A0A8D8Z613"/>
<keyword evidence="1" id="KW-0812">Transmembrane</keyword>
<dbReference type="EMBL" id="HBUF01428169">
    <property type="protein sequence ID" value="CAG6741648.1"/>
    <property type="molecule type" value="Transcribed_RNA"/>
</dbReference>
<proteinExistence type="predicted"/>
<accession>A0A8D8Z613</accession>
<evidence type="ECO:0000256" key="1">
    <source>
        <dbReference type="SAM" id="Phobius"/>
    </source>
</evidence>
<organism evidence="2">
    <name type="scientific">Cacopsylla melanoneura</name>
    <dbReference type="NCBI Taxonomy" id="428564"/>
    <lineage>
        <taxon>Eukaryota</taxon>
        <taxon>Metazoa</taxon>
        <taxon>Ecdysozoa</taxon>
        <taxon>Arthropoda</taxon>
        <taxon>Hexapoda</taxon>
        <taxon>Insecta</taxon>
        <taxon>Pterygota</taxon>
        <taxon>Neoptera</taxon>
        <taxon>Paraneoptera</taxon>
        <taxon>Hemiptera</taxon>
        <taxon>Sternorrhyncha</taxon>
        <taxon>Psylloidea</taxon>
        <taxon>Psyllidae</taxon>
        <taxon>Psyllinae</taxon>
        <taxon>Cacopsylla</taxon>
    </lineage>
</organism>
<name>A0A8D8Z613_9HEMI</name>
<protein>
    <submittedName>
        <fullName evidence="2">Uncharacterized protein</fullName>
    </submittedName>
</protein>
<sequence>MYERKRGRERESENEDRRWSLSISLPFKIIGRIFSFLLTYTLVGSSRLLIRSEKQTLNFWKAVGTILKAQNGSLFSNIKIIISKLQAGKLFIIKQNKLDTYAMYLLKI</sequence>
<keyword evidence="1" id="KW-1133">Transmembrane helix</keyword>
<feature type="transmembrane region" description="Helical" evidence="1">
    <location>
        <begin position="21"/>
        <end position="43"/>
    </location>
</feature>
<reference evidence="2" key="1">
    <citation type="submission" date="2021-05" db="EMBL/GenBank/DDBJ databases">
        <authorList>
            <person name="Alioto T."/>
            <person name="Alioto T."/>
            <person name="Gomez Garrido J."/>
        </authorList>
    </citation>
    <scope>NUCLEOTIDE SEQUENCE</scope>
</reference>
<evidence type="ECO:0000313" key="2">
    <source>
        <dbReference type="EMBL" id="CAG6741648.1"/>
    </source>
</evidence>
<keyword evidence="1" id="KW-0472">Membrane</keyword>